<dbReference type="OrthoDB" id="9342801at2"/>
<evidence type="ECO:0000256" key="6">
    <source>
        <dbReference type="ARBA" id="ARBA00023136"/>
    </source>
</evidence>
<feature type="transmembrane region" description="Helical" evidence="7">
    <location>
        <begin position="28"/>
        <end position="48"/>
    </location>
</feature>
<evidence type="ECO:0000256" key="2">
    <source>
        <dbReference type="ARBA" id="ARBA00011006"/>
    </source>
</evidence>
<evidence type="ECO:0000256" key="3">
    <source>
        <dbReference type="ARBA" id="ARBA00022475"/>
    </source>
</evidence>
<dbReference type="PANTHER" id="PTHR33884:SF7">
    <property type="entry name" value="BSL8023 PROTEIN"/>
    <property type="match status" value="1"/>
</dbReference>
<sequence>MINIISTIIVGFVVGLLARFFYPGAVDMGFWLTTLLGIGGSLLAGLVTASRRSGGIGGGFNRAGFFASLLGAIVLILLGRILL</sequence>
<keyword evidence="6 7" id="KW-0472">Membrane</keyword>
<evidence type="ECO:0000313" key="9">
    <source>
        <dbReference type="Proteomes" id="UP000321129"/>
    </source>
</evidence>
<reference evidence="8 9" key="1">
    <citation type="submission" date="2019-08" db="EMBL/GenBank/DDBJ databases">
        <title>Sphingorhabdus soil sp. nov., isolated from arctic soil.</title>
        <authorList>
            <person name="Liu Y."/>
        </authorList>
    </citation>
    <scope>NUCLEOTIDE SEQUENCE [LARGE SCALE GENOMIC DNA]</scope>
    <source>
        <strain evidence="8 9">D-2Q-5-6</strain>
    </source>
</reference>
<protein>
    <submittedName>
        <fullName evidence="8">GlsB/YeaQ/YmgE family stress response membrane protein</fullName>
    </submittedName>
</protein>
<proteinExistence type="inferred from homology"/>
<comment type="similarity">
    <text evidence="2">Belongs to the UPF0410 family.</text>
</comment>
<keyword evidence="5 7" id="KW-1133">Transmembrane helix</keyword>
<dbReference type="GO" id="GO:0005886">
    <property type="term" value="C:plasma membrane"/>
    <property type="evidence" value="ECO:0007669"/>
    <property type="project" value="UniProtKB-SubCell"/>
</dbReference>
<dbReference type="InterPro" id="IPR007341">
    <property type="entry name" value="Transgly_assoc"/>
</dbReference>
<dbReference type="EMBL" id="VOPY01000001">
    <property type="protein sequence ID" value="TXC73235.1"/>
    <property type="molecule type" value="Genomic_DNA"/>
</dbReference>
<gene>
    <name evidence="8" type="ORF">FSZ31_00250</name>
</gene>
<evidence type="ECO:0000256" key="1">
    <source>
        <dbReference type="ARBA" id="ARBA00004651"/>
    </source>
</evidence>
<accession>A0A5C6UQD5</accession>
<dbReference type="AlphaFoldDB" id="A0A5C6UQD5"/>
<feature type="transmembrane region" description="Helical" evidence="7">
    <location>
        <begin position="60"/>
        <end position="82"/>
    </location>
</feature>
<evidence type="ECO:0000256" key="7">
    <source>
        <dbReference type="SAM" id="Phobius"/>
    </source>
</evidence>
<name>A0A5C6UQD5_9SPHN</name>
<keyword evidence="4 7" id="KW-0812">Transmembrane</keyword>
<dbReference type="PANTHER" id="PTHR33884">
    <property type="entry name" value="UPF0410 PROTEIN YMGE"/>
    <property type="match status" value="1"/>
</dbReference>
<evidence type="ECO:0000256" key="4">
    <source>
        <dbReference type="ARBA" id="ARBA00022692"/>
    </source>
</evidence>
<dbReference type="Proteomes" id="UP000321129">
    <property type="component" value="Unassembled WGS sequence"/>
</dbReference>
<organism evidence="8 9">
    <name type="scientific">Flavisphingopyxis soli</name>
    <dbReference type="NCBI Taxonomy" id="2601267"/>
    <lineage>
        <taxon>Bacteria</taxon>
        <taxon>Pseudomonadati</taxon>
        <taxon>Pseudomonadota</taxon>
        <taxon>Alphaproteobacteria</taxon>
        <taxon>Sphingomonadales</taxon>
        <taxon>Sphingopyxidaceae</taxon>
        <taxon>Flavisphingopyxis</taxon>
    </lineage>
</organism>
<evidence type="ECO:0000256" key="5">
    <source>
        <dbReference type="ARBA" id="ARBA00022989"/>
    </source>
</evidence>
<keyword evidence="3" id="KW-1003">Cell membrane</keyword>
<comment type="caution">
    <text evidence="8">The sequence shown here is derived from an EMBL/GenBank/DDBJ whole genome shotgun (WGS) entry which is preliminary data.</text>
</comment>
<keyword evidence="9" id="KW-1185">Reference proteome</keyword>
<feature type="transmembrane region" description="Helical" evidence="7">
    <location>
        <begin position="5"/>
        <end position="22"/>
    </location>
</feature>
<dbReference type="RefSeq" id="WP_147121074.1">
    <property type="nucleotide sequence ID" value="NZ_VOPY01000001.1"/>
</dbReference>
<evidence type="ECO:0000313" key="8">
    <source>
        <dbReference type="EMBL" id="TXC73235.1"/>
    </source>
</evidence>
<comment type="subcellular location">
    <subcellularLocation>
        <location evidence="1">Cell membrane</location>
        <topology evidence="1">Multi-pass membrane protein</topology>
    </subcellularLocation>
</comment>